<accession>A0ABP7FVI3</accession>
<dbReference type="Pfam" id="PF00196">
    <property type="entry name" value="GerE"/>
    <property type="match status" value="1"/>
</dbReference>
<dbReference type="SUPFAM" id="SSF46894">
    <property type="entry name" value="C-terminal effector domain of the bipartite response regulators"/>
    <property type="match status" value="1"/>
</dbReference>
<dbReference type="Proteomes" id="UP001499884">
    <property type="component" value="Unassembled WGS sequence"/>
</dbReference>
<dbReference type="SUPFAM" id="SSF52540">
    <property type="entry name" value="P-loop containing nucleoside triphosphate hydrolases"/>
    <property type="match status" value="1"/>
</dbReference>
<reference evidence="3" key="1">
    <citation type="journal article" date="2019" name="Int. J. Syst. Evol. Microbiol.">
        <title>The Global Catalogue of Microorganisms (GCM) 10K type strain sequencing project: providing services to taxonomists for standard genome sequencing and annotation.</title>
        <authorList>
            <consortium name="The Broad Institute Genomics Platform"/>
            <consortium name="The Broad Institute Genome Sequencing Center for Infectious Disease"/>
            <person name="Wu L."/>
            <person name="Ma J."/>
        </authorList>
    </citation>
    <scope>NUCLEOTIDE SEQUENCE [LARGE SCALE GENOMIC DNA]</scope>
    <source>
        <strain evidence="3">JCM 30846</strain>
    </source>
</reference>
<dbReference type="PROSITE" id="PS50043">
    <property type="entry name" value="HTH_LUXR_2"/>
    <property type="match status" value="1"/>
</dbReference>
<evidence type="ECO:0000313" key="2">
    <source>
        <dbReference type="EMBL" id="GAA3748214.1"/>
    </source>
</evidence>
<organism evidence="2 3">
    <name type="scientific">Streptomyces tremellae</name>
    <dbReference type="NCBI Taxonomy" id="1124239"/>
    <lineage>
        <taxon>Bacteria</taxon>
        <taxon>Bacillati</taxon>
        <taxon>Actinomycetota</taxon>
        <taxon>Actinomycetes</taxon>
        <taxon>Kitasatosporales</taxon>
        <taxon>Streptomycetaceae</taxon>
        <taxon>Streptomyces</taxon>
    </lineage>
</organism>
<dbReference type="EMBL" id="BAABEP010000046">
    <property type="protein sequence ID" value="GAA3748214.1"/>
    <property type="molecule type" value="Genomic_DNA"/>
</dbReference>
<protein>
    <submittedName>
        <fullName evidence="2">LuxR family transcriptional regulator</fullName>
    </submittedName>
</protein>
<dbReference type="SMART" id="SM00421">
    <property type="entry name" value="HTH_LUXR"/>
    <property type="match status" value="1"/>
</dbReference>
<sequence length="910" mass="96382">MQGRDDELALLLRALTDSAPSLTVLRGPAGVGRTSLLGAVGRMLRAEGWRVLPALPAGGRADTFGATALVRAVRDHFEQFDDVGLADALGLVARADALGPAARPGHAEGPAGADWDPATVAAFDVLFGRLARQGRVAVLVDDAQDVAEPAPLLAAARRAGCPVLAAVREEGTARSPGLAELLATADRVVALGPLADEVAESLVRRAAGTRPDEAVPGALRAALGPLFTRPGTLLATVAALRESGRLVSHRGRTCLRDPARPIELSADDHLLRRIRGMGALAERLTASVAAWDGAEVGDLPLLADVLGVRLDDCGRMLDTLIDADVLVVDAEGRMRCRCPALAASVARRSPDGSGTALHAAVAERLLARGAEADFAALADHVARGGAAVPLGAETVGRLLALATAEADDQPERAALWCAAALSRLPQSGSAYASGLTLLVGLVIRTGRYEVLRGVLSRYAEDGCAARPLAEIRLAAVLLALHTGEPPAEEALRALLDEELPGQEPLCFSLWWFGHRLAPTAGRPAPHGPVHWAGGDAPVSSEELELLSAALYGSSEGCERLWHRPGGAADTPDLRRLREAASVVDMAAVARIVAGPRYRLRPDGVLGTYHRVVRGYGSGDWSRAISAVRELVLSGSAETLAHHAARLFAADMCTARGEFRQAAEWLADAAPVPRLAALRIWVRVGLFARRGESREAIRLARQAGRRLRAAGHYAGLDLLLTRAVRAAVDAQDHEGAGALLDEIELLHRDGARVHATDELLLARGLVHRDLRATRHAVGLARDRGNIPALLESCLAVARLADDPRPWLREAHDLATQCGASLLIKQIRALSRERGVSAPRARGRREALADAERRVVELIGEGLTNRQIALRLRMSEKTVEQYLTRLFARTGCRSRVDLVAAALAGRLAPVEP</sequence>
<evidence type="ECO:0000313" key="3">
    <source>
        <dbReference type="Proteomes" id="UP001499884"/>
    </source>
</evidence>
<dbReference type="PRINTS" id="PR00038">
    <property type="entry name" value="HTHLUXR"/>
</dbReference>
<comment type="caution">
    <text evidence="2">The sequence shown here is derived from an EMBL/GenBank/DDBJ whole genome shotgun (WGS) entry which is preliminary data.</text>
</comment>
<dbReference type="InterPro" id="IPR041664">
    <property type="entry name" value="AAA_16"/>
</dbReference>
<feature type="domain" description="HTH luxR-type" evidence="1">
    <location>
        <begin position="839"/>
        <end position="904"/>
    </location>
</feature>
<name>A0ABP7FVI3_9ACTN</name>
<dbReference type="InterPro" id="IPR027417">
    <property type="entry name" value="P-loop_NTPase"/>
</dbReference>
<dbReference type="InterPro" id="IPR036388">
    <property type="entry name" value="WH-like_DNA-bd_sf"/>
</dbReference>
<dbReference type="InterPro" id="IPR000792">
    <property type="entry name" value="Tscrpt_reg_LuxR_C"/>
</dbReference>
<proteinExistence type="predicted"/>
<evidence type="ECO:0000259" key="1">
    <source>
        <dbReference type="PROSITE" id="PS50043"/>
    </source>
</evidence>
<dbReference type="PROSITE" id="PS00622">
    <property type="entry name" value="HTH_LUXR_1"/>
    <property type="match status" value="1"/>
</dbReference>
<dbReference type="Gene3D" id="1.10.10.10">
    <property type="entry name" value="Winged helix-like DNA-binding domain superfamily/Winged helix DNA-binding domain"/>
    <property type="match status" value="1"/>
</dbReference>
<dbReference type="Pfam" id="PF13191">
    <property type="entry name" value="AAA_16"/>
    <property type="match status" value="1"/>
</dbReference>
<dbReference type="InterPro" id="IPR016032">
    <property type="entry name" value="Sig_transdc_resp-reg_C-effctor"/>
</dbReference>
<dbReference type="CDD" id="cd06170">
    <property type="entry name" value="LuxR_C_like"/>
    <property type="match status" value="1"/>
</dbReference>
<keyword evidence="3" id="KW-1185">Reference proteome</keyword>
<gene>
    <name evidence="2" type="ORF">GCM10023082_50610</name>
</gene>